<protein>
    <recommendedName>
        <fullName evidence="2">Carbohydrate kinase FGGY N-terminal domain-containing protein</fullName>
    </recommendedName>
</protein>
<organism evidence="3 4">
    <name type="scientific">Luteimicrobium album</name>
    <dbReference type="NCBI Taxonomy" id="1054550"/>
    <lineage>
        <taxon>Bacteria</taxon>
        <taxon>Bacillati</taxon>
        <taxon>Actinomycetota</taxon>
        <taxon>Actinomycetes</taxon>
        <taxon>Micrococcales</taxon>
        <taxon>Luteimicrobium</taxon>
    </lineage>
</organism>
<dbReference type="InterPro" id="IPR018484">
    <property type="entry name" value="FGGY_N"/>
</dbReference>
<dbReference type="EMBL" id="BSUK01000001">
    <property type="protein sequence ID" value="GMA22868.1"/>
    <property type="molecule type" value="Genomic_DNA"/>
</dbReference>
<comment type="caution">
    <text evidence="3">The sequence shown here is derived from an EMBL/GenBank/DDBJ whole genome shotgun (WGS) entry which is preliminary data.</text>
</comment>
<dbReference type="Proteomes" id="UP001157091">
    <property type="component" value="Unassembled WGS sequence"/>
</dbReference>
<feature type="compositionally biased region" description="Low complexity" evidence="1">
    <location>
        <begin position="216"/>
        <end position="241"/>
    </location>
</feature>
<accession>A0ABQ6HYV1</accession>
<proteinExistence type="predicted"/>
<evidence type="ECO:0000259" key="2">
    <source>
        <dbReference type="Pfam" id="PF00370"/>
    </source>
</evidence>
<evidence type="ECO:0000256" key="1">
    <source>
        <dbReference type="SAM" id="MobiDB-lite"/>
    </source>
</evidence>
<gene>
    <name evidence="3" type="ORF">GCM10025864_06270</name>
</gene>
<dbReference type="SUPFAM" id="SSF53067">
    <property type="entry name" value="Actin-like ATPase domain"/>
    <property type="match status" value="1"/>
</dbReference>
<feature type="region of interest" description="Disordered" evidence="1">
    <location>
        <begin position="203"/>
        <end position="241"/>
    </location>
</feature>
<dbReference type="InterPro" id="IPR043129">
    <property type="entry name" value="ATPase_NBD"/>
</dbReference>
<reference evidence="4" key="1">
    <citation type="journal article" date="2019" name="Int. J. Syst. Evol. Microbiol.">
        <title>The Global Catalogue of Microorganisms (GCM) 10K type strain sequencing project: providing services to taxonomists for standard genome sequencing and annotation.</title>
        <authorList>
            <consortium name="The Broad Institute Genomics Platform"/>
            <consortium name="The Broad Institute Genome Sequencing Center for Infectious Disease"/>
            <person name="Wu L."/>
            <person name="Ma J."/>
        </authorList>
    </citation>
    <scope>NUCLEOTIDE SEQUENCE [LARGE SCALE GENOMIC DNA]</scope>
    <source>
        <strain evidence="4">NBRC 106348</strain>
    </source>
</reference>
<name>A0ABQ6HYV1_9MICO</name>
<dbReference type="RefSeq" id="WP_431310216.1">
    <property type="nucleotide sequence ID" value="NZ_BSUK01000001.1"/>
</dbReference>
<sequence>MSSTRGGGAAVVAVDLGATSGRVVVGTFDPDGGARGVPRLQLQHVARFPNDPVRTRDGLHWDLLGLYRGVLAGLTQAEREQPGEIVSVGVDSWAVDYALLRGGAVLGIPYHYRDERTAAGVDAVHAVVGPAELYARNGLQHLPFNTVFQLAADRRRGLLDVADQVLLVPDLLTYWLTGEVGAERTNASTTGLLDVRTGSGTATWPGSSACPSGCFRRSSSPERGGASSRARSRTSSGGRCP</sequence>
<dbReference type="Gene3D" id="3.30.420.40">
    <property type="match status" value="1"/>
</dbReference>
<keyword evidence="4" id="KW-1185">Reference proteome</keyword>
<evidence type="ECO:0000313" key="3">
    <source>
        <dbReference type="EMBL" id="GMA22868.1"/>
    </source>
</evidence>
<feature type="domain" description="Carbohydrate kinase FGGY N-terminal" evidence="2">
    <location>
        <begin position="11"/>
        <end position="198"/>
    </location>
</feature>
<dbReference type="Pfam" id="PF00370">
    <property type="entry name" value="FGGY_N"/>
    <property type="match status" value="1"/>
</dbReference>
<evidence type="ECO:0000313" key="4">
    <source>
        <dbReference type="Proteomes" id="UP001157091"/>
    </source>
</evidence>